<accession>A0A3S1B2L2</accession>
<gene>
    <name evidence="1" type="ORF">ECE50_029550</name>
</gene>
<protein>
    <submittedName>
        <fullName evidence="1">2,3-diaminopropionate biosynthesis protein SbnB</fullName>
    </submittedName>
</protein>
<dbReference type="Pfam" id="PF02423">
    <property type="entry name" value="OCD_Mu_crystall"/>
    <property type="match status" value="1"/>
</dbReference>
<comment type="caution">
    <text evidence="1">The sequence shown here is derived from an EMBL/GenBank/DDBJ whole genome shotgun (WGS) entry which is preliminary data.</text>
</comment>
<evidence type="ECO:0000313" key="1">
    <source>
        <dbReference type="EMBL" id="NSL91007.1"/>
    </source>
</evidence>
<dbReference type="OrthoDB" id="9792005at2"/>
<dbReference type="PANTHER" id="PTHR13812:SF19">
    <property type="entry name" value="KETIMINE REDUCTASE MU-CRYSTALLIN"/>
    <property type="match status" value="1"/>
</dbReference>
<organism evidence="1 2">
    <name type="scientific">Chitinophaga solisilvae</name>
    <dbReference type="NCBI Taxonomy" id="1233460"/>
    <lineage>
        <taxon>Bacteria</taxon>
        <taxon>Pseudomonadati</taxon>
        <taxon>Bacteroidota</taxon>
        <taxon>Chitinophagia</taxon>
        <taxon>Chitinophagales</taxon>
        <taxon>Chitinophagaceae</taxon>
        <taxon>Chitinophaga</taxon>
    </lineage>
</organism>
<dbReference type="PANTHER" id="PTHR13812">
    <property type="entry name" value="KETIMINE REDUCTASE MU-CRYSTALLIN"/>
    <property type="match status" value="1"/>
</dbReference>
<dbReference type="Proteomes" id="UP000281028">
    <property type="component" value="Unassembled WGS sequence"/>
</dbReference>
<sequence length="321" mass="35801">MLYLNENDINQIGINWKEIIAVIHNACNTMAKEDFAQPVKPYLRYRNRKNRIIAMPGFLGGETELAGIKWIASFPDNLEKGIRRAHSVTILNDAGTGQPLSIINTPLISGIRTAAVSGLMLQLWLQQHGREPVKVGITGMGPIGRLHAGMLQTLLGEHLEVLKVYDIRPCGTVVNELPHPDKVHICYSWQEAFADADVFITCTVSDEPYINLPPKPCSLHLNVSLRDYDASWIRYADMIIVDDWEEVCRENTDIERMHLHYGLQQEHVYNIVSLAGGSYADLLKNAGAIMFNPMGMSVFDIAVAGHFVNEAKQNAVGTILD</sequence>
<proteinExistence type="predicted"/>
<name>A0A3S1B2L2_9BACT</name>
<dbReference type="InterPro" id="IPR023401">
    <property type="entry name" value="ODC_N"/>
</dbReference>
<dbReference type="GO" id="GO:0005737">
    <property type="term" value="C:cytoplasm"/>
    <property type="evidence" value="ECO:0007669"/>
    <property type="project" value="TreeGrafter"/>
</dbReference>
<dbReference type="RefSeq" id="WP_127034070.1">
    <property type="nucleotide sequence ID" value="NZ_JAABOK010000010.1"/>
</dbReference>
<evidence type="ECO:0000313" key="2">
    <source>
        <dbReference type="Proteomes" id="UP000281028"/>
    </source>
</evidence>
<dbReference type="InterPro" id="IPR003462">
    <property type="entry name" value="ODC_Mu_crystall"/>
</dbReference>
<reference evidence="1" key="1">
    <citation type="submission" date="2020-05" db="EMBL/GenBank/DDBJ databases">
        <title>Chitinophaga laudate sp. nov., isolated from a tropical peat swamp.</title>
        <authorList>
            <person name="Goh C.B.S."/>
            <person name="Lee M.S."/>
            <person name="Parimannan S."/>
            <person name="Pasbakhsh P."/>
            <person name="Yule C.M."/>
            <person name="Rajandas H."/>
            <person name="Loke S."/>
            <person name="Croft L."/>
            <person name="Tan J.B.L."/>
        </authorList>
    </citation>
    <scope>NUCLEOTIDE SEQUENCE</scope>
    <source>
        <strain evidence="1">Mgbs1</strain>
    </source>
</reference>
<keyword evidence="2" id="KW-1185">Reference proteome</keyword>
<dbReference type="InterPro" id="IPR036291">
    <property type="entry name" value="NAD(P)-bd_dom_sf"/>
</dbReference>
<dbReference type="Gene3D" id="3.40.50.720">
    <property type="entry name" value="NAD(P)-binding Rossmann-like Domain"/>
    <property type="match status" value="1"/>
</dbReference>
<dbReference type="Gene3D" id="3.30.1780.10">
    <property type="entry name" value="ornithine cyclodeaminase, domain 1"/>
    <property type="match status" value="1"/>
</dbReference>
<dbReference type="PIRSF" id="PIRSF001439">
    <property type="entry name" value="CryM"/>
    <property type="match status" value="1"/>
</dbReference>
<dbReference type="EMBL" id="RIAR02000001">
    <property type="protein sequence ID" value="NSL91007.1"/>
    <property type="molecule type" value="Genomic_DNA"/>
</dbReference>
<dbReference type="SUPFAM" id="SSF51735">
    <property type="entry name" value="NAD(P)-binding Rossmann-fold domains"/>
    <property type="match status" value="1"/>
</dbReference>
<dbReference type="AlphaFoldDB" id="A0A3S1B2L2"/>